<dbReference type="InterPro" id="IPR001650">
    <property type="entry name" value="Helicase_C-like"/>
</dbReference>
<keyword evidence="4" id="KW-1185">Reference proteome</keyword>
<dbReference type="Gene3D" id="3.40.50.300">
    <property type="entry name" value="P-loop containing nucleotide triphosphate hydrolases"/>
    <property type="match status" value="2"/>
</dbReference>
<evidence type="ECO:0000259" key="1">
    <source>
        <dbReference type="PROSITE" id="PS51192"/>
    </source>
</evidence>
<dbReference type="SUPFAM" id="SSF52540">
    <property type="entry name" value="P-loop containing nucleoside triphosphate hydrolases"/>
    <property type="match status" value="1"/>
</dbReference>
<dbReference type="InterPro" id="IPR006935">
    <property type="entry name" value="Helicase/UvrB_N"/>
</dbReference>
<reference evidence="4" key="1">
    <citation type="submission" date="2023-07" db="EMBL/GenBank/DDBJ databases">
        <authorList>
            <person name="Yue Y."/>
        </authorList>
    </citation>
    <scope>NUCLEOTIDE SEQUENCE [LARGE SCALE GENOMIC DNA]</scope>
    <source>
        <strain evidence="4">D23</strain>
    </source>
</reference>
<evidence type="ECO:0000259" key="2">
    <source>
        <dbReference type="PROSITE" id="PS51194"/>
    </source>
</evidence>
<feature type="domain" description="Helicase ATP-binding" evidence="1">
    <location>
        <begin position="30"/>
        <end position="182"/>
    </location>
</feature>
<accession>A0ABS7XRZ8</accession>
<keyword evidence="3" id="KW-0547">Nucleotide-binding</keyword>
<dbReference type="PANTHER" id="PTHR47396:SF1">
    <property type="entry name" value="ATP-DEPENDENT HELICASE IRC3-RELATED"/>
    <property type="match status" value="1"/>
</dbReference>
<feature type="domain" description="Helicase C-terminal" evidence="2">
    <location>
        <begin position="235"/>
        <end position="404"/>
    </location>
</feature>
<evidence type="ECO:0000313" key="4">
    <source>
        <dbReference type="Proteomes" id="UP001198901"/>
    </source>
</evidence>
<keyword evidence="3" id="KW-0067">ATP-binding</keyword>
<dbReference type="SMART" id="SM00487">
    <property type="entry name" value="DEXDc"/>
    <property type="match status" value="1"/>
</dbReference>
<evidence type="ECO:0000313" key="3">
    <source>
        <dbReference type="EMBL" id="MCA0132783.1"/>
    </source>
</evidence>
<dbReference type="PANTHER" id="PTHR47396">
    <property type="entry name" value="TYPE I RESTRICTION ENZYME ECOKI R PROTEIN"/>
    <property type="match status" value="1"/>
</dbReference>
<dbReference type="RefSeq" id="WP_224528640.1">
    <property type="nucleotide sequence ID" value="NZ_JAIUJR010000005.1"/>
</dbReference>
<dbReference type="EMBL" id="JAIUJR010000005">
    <property type="protein sequence ID" value="MCA0132783.1"/>
    <property type="molecule type" value="Genomic_DNA"/>
</dbReference>
<dbReference type="PROSITE" id="PS51194">
    <property type="entry name" value="HELICASE_CTER"/>
    <property type="match status" value="1"/>
</dbReference>
<dbReference type="Pfam" id="PF00271">
    <property type="entry name" value="Helicase_C"/>
    <property type="match status" value="1"/>
</dbReference>
<gene>
    <name evidence="3" type="ORF">LBU54_09320</name>
</gene>
<keyword evidence="3" id="KW-0378">Hydrolase</keyword>
<dbReference type="GO" id="GO:0004386">
    <property type="term" value="F:helicase activity"/>
    <property type="evidence" value="ECO:0007669"/>
    <property type="project" value="UniProtKB-KW"/>
</dbReference>
<dbReference type="Proteomes" id="UP001198901">
    <property type="component" value="Unassembled WGS sequence"/>
</dbReference>
<proteinExistence type="predicted"/>
<sequence length="502" mass="58391">MSTETLKENIAEKRLYDYQIKDLNRIFDVMAEEAENFNLLYQLPTGGGKTVIFSEIVRRYIERHNKKVVILTHRIELCKQTSNVLSGFKVKNKVINSKVKSLPDQDDYMCFVAMVETLNNRLSDNDFELKNIGLLIIDEAHYNSFRKLFKFFEECFILGVTATPLSSNIKLPMKDNYNKLIVGDDISTLIKNGFLATAEMYHYDVGLTSLKIGINGDYTVKSSEALYTNSLMQSKLLTAYEELARGKKTLIFNNGIYTSKEVYYTFKKAGYNVRHLDNTASKQERKDILKWFKYTPDAVLTSVSILTTGFDEPSVESIILNRATRSLTLYFQMIGRGSRIYKERTSFQVIDLGNNVARFGPWSQPVDWQHIFKYPDLYLENIIDDEALERDFVYVMPDSIKEKFKNSEDLEFDVKAHYKDVIKSGKKSFAVIERSIAQHSKMCIENSEDVYDARDLVKLLQDEIAYRIKQYGYCIMNSTDNYKDWLFEEYNRKLRISFNGKF</sequence>
<organism evidence="3 4">
    <name type="scientific">Winogradskyella alexanderae</name>
    <dbReference type="NCBI Taxonomy" id="2877123"/>
    <lineage>
        <taxon>Bacteria</taxon>
        <taxon>Pseudomonadati</taxon>
        <taxon>Bacteroidota</taxon>
        <taxon>Flavobacteriia</taxon>
        <taxon>Flavobacteriales</taxon>
        <taxon>Flavobacteriaceae</taxon>
        <taxon>Winogradskyella</taxon>
    </lineage>
</organism>
<dbReference type="InterPro" id="IPR027417">
    <property type="entry name" value="P-loop_NTPase"/>
</dbReference>
<dbReference type="Pfam" id="PF04851">
    <property type="entry name" value="ResIII"/>
    <property type="match status" value="1"/>
</dbReference>
<keyword evidence="3" id="KW-0347">Helicase</keyword>
<dbReference type="SMART" id="SM00490">
    <property type="entry name" value="HELICc"/>
    <property type="match status" value="1"/>
</dbReference>
<name>A0ABS7XRZ8_9FLAO</name>
<dbReference type="PROSITE" id="PS51192">
    <property type="entry name" value="HELICASE_ATP_BIND_1"/>
    <property type="match status" value="1"/>
</dbReference>
<protein>
    <submittedName>
        <fullName evidence="3">DEAD/DEAH box helicase family protein</fullName>
    </submittedName>
</protein>
<dbReference type="InterPro" id="IPR050742">
    <property type="entry name" value="Helicase_Restrict-Modif_Enz"/>
</dbReference>
<comment type="caution">
    <text evidence="3">The sequence shown here is derived from an EMBL/GenBank/DDBJ whole genome shotgun (WGS) entry which is preliminary data.</text>
</comment>
<dbReference type="InterPro" id="IPR014001">
    <property type="entry name" value="Helicase_ATP-bd"/>
</dbReference>